<dbReference type="OrthoDB" id="9809144at2"/>
<dbReference type="SUPFAM" id="SSF51261">
    <property type="entry name" value="Duplicated hybrid motif"/>
    <property type="match status" value="1"/>
</dbReference>
<sequence length="365" mass="39623">MSSLRPLLLILAVLTAAPPAVGQRADAPAEELARLRVEHREEQLRARRLRADAEDAAEEVARLDQDLRRLALEDEGDTTAINAQRARLAELGEREAVLLAQLSGERARQGRLLSSLQMMSREPPPPLLIPADRAVDTVRAAILMQAMAPALRERADALLEQQAEIQHTRRRAALASEALFTAESAQMNRRAEIETLRGRRRELAVILRADAERAERAARTLEARIEALGGSPAPLEPGAARSATAAAPGGRDQLTAPVEGPPNARYSRATRGWTWRADGGAEIRAPMNAVVEHAGPLDGWGEVVILDLSPGWRAVIAGLGPLAVGTGDRVEDGETLGRLPEGAEAEVYFELRRDNRPVDPSPWLE</sequence>
<dbReference type="RefSeq" id="WP_021697699.1">
    <property type="nucleotide sequence ID" value="NZ_BATC01000032.1"/>
</dbReference>
<feature type="chain" id="PRO_5034328794" evidence="4">
    <location>
        <begin position="23"/>
        <end position="365"/>
    </location>
</feature>
<dbReference type="CDD" id="cd12797">
    <property type="entry name" value="M23_peptidase"/>
    <property type="match status" value="1"/>
</dbReference>
<proteinExistence type="predicted"/>
<organism evidence="6 7">
    <name type="scientific">Brevundimonas abyssalis TAR-001</name>
    <dbReference type="NCBI Taxonomy" id="1391729"/>
    <lineage>
        <taxon>Bacteria</taxon>
        <taxon>Pseudomonadati</taxon>
        <taxon>Pseudomonadota</taxon>
        <taxon>Alphaproteobacteria</taxon>
        <taxon>Caulobacterales</taxon>
        <taxon>Caulobacteraceae</taxon>
        <taxon>Brevundimonas</taxon>
    </lineage>
</organism>
<evidence type="ECO:0000256" key="2">
    <source>
        <dbReference type="SAM" id="Coils"/>
    </source>
</evidence>
<feature type="signal peptide" evidence="4">
    <location>
        <begin position="1"/>
        <end position="22"/>
    </location>
</feature>
<reference evidence="7" key="1">
    <citation type="journal article" date="2013" name="Genome Announc.">
        <title>Draft Genome Sequence of the Dimorphic Prosthecate Bacterium Brevundimonas abyssalis TAR-001T.</title>
        <authorList>
            <person name="Tsubouchi T."/>
            <person name="Nishi S."/>
            <person name="Usui K."/>
            <person name="Shimane Y."/>
            <person name="Takaki Y."/>
            <person name="Maruyama T."/>
            <person name="Hatada Y."/>
        </authorList>
    </citation>
    <scope>NUCLEOTIDE SEQUENCE [LARGE SCALE GENOMIC DNA]</scope>
    <source>
        <strain evidence="7">TAR-001</strain>
    </source>
</reference>
<dbReference type="Proteomes" id="UP000016569">
    <property type="component" value="Unassembled WGS sequence"/>
</dbReference>
<keyword evidence="2" id="KW-0175">Coiled coil</keyword>
<evidence type="ECO:0000256" key="3">
    <source>
        <dbReference type="SAM" id="MobiDB-lite"/>
    </source>
</evidence>
<dbReference type="InterPro" id="IPR011055">
    <property type="entry name" value="Dup_hybrid_motif"/>
</dbReference>
<dbReference type="InterPro" id="IPR016047">
    <property type="entry name" value="M23ase_b-sheet_dom"/>
</dbReference>
<dbReference type="PANTHER" id="PTHR21666">
    <property type="entry name" value="PEPTIDASE-RELATED"/>
    <property type="match status" value="1"/>
</dbReference>
<evidence type="ECO:0000259" key="5">
    <source>
        <dbReference type="Pfam" id="PF01551"/>
    </source>
</evidence>
<dbReference type="GO" id="GO:0004222">
    <property type="term" value="F:metalloendopeptidase activity"/>
    <property type="evidence" value="ECO:0007669"/>
    <property type="project" value="TreeGrafter"/>
</dbReference>
<feature type="domain" description="M23ase beta-sheet core" evidence="5">
    <location>
        <begin position="270"/>
        <end position="360"/>
    </location>
</feature>
<dbReference type="InterPro" id="IPR050570">
    <property type="entry name" value="Cell_wall_metabolism_enzyme"/>
</dbReference>
<dbReference type="Pfam" id="PF01551">
    <property type="entry name" value="Peptidase_M23"/>
    <property type="match status" value="1"/>
</dbReference>
<evidence type="ECO:0000256" key="1">
    <source>
        <dbReference type="ARBA" id="ARBA00022729"/>
    </source>
</evidence>
<feature type="compositionally biased region" description="Low complexity" evidence="3">
    <location>
        <begin position="237"/>
        <end position="251"/>
    </location>
</feature>
<protein>
    <submittedName>
        <fullName evidence="6">Periplasmic septal ring factor with murein hydrolase activity EnvC/YibP</fullName>
    </submittedName>
</protein>
<evidence type="ECO:0000313" key="7">
    <source>
        <dbReference type="Proteomes" id="UP000016569"/>
    </source>
</evidence>
<evidence type="ECO:0000256" key="4">
    <source>
        <dbReference type="SAM" id="SignalP"/>
    </source>
</evidence>
<dbReference type="EMBL" id="BATC01000032">
    <property type="protein sequence ID" value="GAD59605.1"/>
    <property type="molecule type" value="Genomic_DNA"/>
</dbReference>
<accession>A0A8E0TRT4</accession>
<comment type="caution">
    <text evidence="6">The sequence shown here is derived from an EMBL/GenBank/DDBJ whole genome shotgun (WGS) entry which is preliminary data.</text>
</comment>
<feature type="region of interest" description="Disordered" evidence="3">
    <location>
        <begin position="229"/>
        <end position="267"/>
    </location>
</feature>
<dbReference type="PANTHER" id="PTHR21666:SF289">
    <property type="entry name" value="L-ALA--D-GLU ENDOPEPTIDASE"/>
    <property type="match status" value="1"/>
</dbReference>
<evidence type="ECO:0000313" key="6">
    <source>
        <dbReference type="EMBL" id="GAD59605.1"/>
    </source>
</evidence>
<dbReference type="AlphaFoldDB" id="A0A8E0TRT4"/>
<keyword evidence="6" id="KW-0378">Hydrolase</keyword>
<feature type="coiled-coil region" evidence="2">
    <location>
        <begin position="32"/>
        <end position="73"/>
    </location>
</feature>
<keyword evidence="1 4" id="KW-0732">Signal</keyword>
<keyword evidence="7" id="KW-1185">Reference proteome</keyword>
<gene>
    <name evidence="6" type="ORF">MBEBAB_1855</name>
</gene>
<dbReference type="Gene3D" id="2.70.70.10">
    <property type="entry name" value="Glucose Permease (Domain IIA)"/>
    <property type="match status" value="1"/>
</dbReference>
<name>A0A8E0TRT4_9CAUL</name>